<evidence type="ECO:0000313" key="2">
    <source>
        <dbReference type="EMBL" id="GGG28616.1"/>
    </source>
</evidence>
<evidence type="ECO:0000313" key="3">
    <source>
        <dbReference type="Proteomes" id="UP000601361"/>
    </source>
</evidence>
<gene>
    <name evidence="2" type="ORF">GCM10011378_01770</name>
</gene>
<dbReference type="InterPro" id="IPR025737">
    <property type="entry name" value="FApF"/>
</dbReference>
<name>A0ABQ1WHD0_9BACT</name>
<dbReference type="Pfam" id="PF13557">
    <property type="entry name" value="Phenol_MetA_deg"/>
    <property type="match status" value="1"/>
</dbReference>
<feature type="chain" id="PRO_5046140618" description="Transporter" evidence="1">
    <location>
        <begin position="41"/>
        <end position="302"/>
    </location>
</feature>
<reference evidence="3" key="1">
    <citation type="journal article" date="2019" name="Int. J. Syst. Evol. Microbiol.">
        <title>The Global Catalogue of Microorganisms (GCM) 10K type strain sequencing project: providing services to taxonomists for standard genome sequencing and annotation.</title>
        <authorList>
            <consortium name="The Broad Institute Genomics Platform"/>
            <consortium name="The Broad Institute Genome Sequencing Center for Infectious Disease"/>
            <person name="Wu L."/>
            <person name="Ma J."/>
        </authorList>
    </citation>
    <scope>NUCLEOTIDE SEQUENCE [LARGE SCALE GENOMIC DNA]</scope>
    <source>
        <strain evidence="3">CGMCC 1.12990</strain>
    </source>
</reference>
<organism evidence="2 3">
    <name type="scientific">Hymenobacter glacieicola</name>
    <dbReference type="NCBI Taxonomy" id="1562124"/>
    <lineage>
        <taxon>Bacteria</taxon>
        <taxon>Pseudomonadati</taxon>
        <taxon>Bacteroidota</taxon>
        <taxon>Cytophagia</taxon>
        <taxon>Cytophagales</taxon>
        <taxon>Hymenobacteraceae</taxon>
        <taxon>Hymenobacter</taxon>
    </lineage>
</organism>
<dbReference type="EMBL" id="BMGS01000001">
    <property type="protein sequence ID" value="GGG28616.1"/>
    <property type="molecule type" value="Genomic_DNA"/>
</dbReference>
<protein>
    <recommendedName>
        <fullName evidence="4">Transporter</fullName>
    </recommendedName>
</protein>
<keyword evidence="3" id="KW-1185">Reference proteome</keyword>
<feature type="signal peptide" evidence="1">
    <location>
        <begin position="1"/>
        <end position="40"/>
    </location>
</feature>
<accession>A0ABQ1WHD0</accession>
<comment type="caution">
    <text evidence="2">The sequence shown here is derived from an EMBL/GenBank/DDBJ whole genome shotgun (WGS) entry which is preliminary data.</text>
</comment>
<evidence type="ECO:0008006" key="4">
    <source>
        <dbReference type="Google" id="ProtNLM"/>
    </source>
</evidence>
<proteinExistence type="predicted"/>
<evidence type="ECO:0000256" key="1">
    <source>
        <dbReference type="SAM" id="SignalP"/>
    </source>
</evidence>
<sequence>MIGRAVFAYGAAYATPPLMKFFPVLLLTGALAGAASQAVAQAPDSTAKPRYTLFQPTPRTQLRKLHPDRPGITESGFTIDPGHLQVETNLFRVRNGREDGTRRRELLFNQAVVKLGVSEQTDVQLVVESYTIEKEWPQENTAPARNRGFGDLTLRVKRNIFGDDGPSRGALAVATFVRMPTGGSVGNGGWEAGVSVPFTYKLAETSELSVQVRGNWEHDRDAGQHFVSFMPAATVNHDLNKVLGVYAELMSNWDTRQALWRTTLNVGPELTLSENCQLDFGAGLPLTRETYREFFLGLTLRR</sequence>
<keyword evidence="1" id="KW-0732">Signal</keyword>
<dbReference type="Proteomes" id="UP000601361">
    <property type="component" value="Unassembled WGS sequence"/>
</dbReference>